<feature type="compositionally biased region" description="Polar residues" evidence="10">
    <location>
        <begin position="931"/>
        <end position="951"/>
    </location>
</feature>
<feature type="region of interest" description="Disordered" evidence="10">
    <location>
        <begin position="507"/>
        <end position="605"/>
    </location>
</feature>
<feature type="binding site" evidence="8">
    <location>
        <position position="222"/>
    </location>
    <ligand>
        <name>ATP</name>
        <dbReference type="ChEBI" id="CHEBI:30616"/>
    </ligand>
</feature>
<evidence type="ECO:0000256" key="4">
    <source>
        <dbReference type="ARBA" id="ARBA00022741"/>
    </source>
</evidence>
<feature type="region of interest" description="Disordered" evidence="10">
    <location>
        <begin position="733"/>
        <end position="753"/>
    </location>
</feature>
<evidence type="ECO:0000313" key="13">
    <source>
        <dbReference type="Proteomes" id="UP000039865"/>
    </source>
</evidence>
<feature type="domain" description="Protein kinase" evidence="11">
    <location>
        <begin position="75"/>
        <end position="338"/>
    </location>
</feature>
<comment type="subunit">
    <text evidence="1">Monomer.</text>
</comment>
<keyword evidence="13" id="KW-1185">Reference proteome</keyword>
<evidence type="ECO:0000256" key="5">
    <source>
        <dbReference type="ARBA" id="ARBA00022777"/>
    </source>
</evidence>
<dbReference type="GO" id="GO:0004674">
    <property type="term" value="F:protein serine/threonine kinase activity"/>
    <property type="evidence" value="ECO:0007669"/>
    <property type="project" value="UniProtKB-KW"/>
</dbReference>
<dbReference type="PROSITE" id="PS00108">
    <property type="entry name" value="PROTEIN_KINASE_ST"/>
    <property type="match status" value="1"/>
</dbReference>
<feature type="compositionally biased region" description="Basic residues" evidence="10">
    <location>
        <begin position="1247"/>
        <end position="1264"/>
    </location>
</feature>
<evidence type="ECO:0000256" key="2">
    <source>
        <dbReference type="ARBA" id="ARBA00022527"/>
    </source>
</evidence>
<evidence type="ECO:0000256" key="3">
    <source>
        <dbReference type="ARBA" id="ARBA00022679"/>
    </source>
</evidence>
<dbReference type="OrthoDB" id="626167at2759"/>
<evidence type="ECO:0000256" key="9">
    <source>
        <dbReference type="PIRSR" id="PIRSR630616-3"/>
    </source>
</evidence>
<feature type="binding site" evidence="8">
    <location>
        <position position="104"/>
    </location>
    <ligand>
        <name>ATP</name>
        <dbReference type="ChEBI" id="CHEBI:30616"/>
    </ligand>
</feature>
<dbReference type="PANTHER" id="PTHR24350">
    <property type="entry name" value="SERINE/THREONINE-PROTEIN KINASE IAL-RELATED"/>
    <property type="match status" value="1"/>
</dbReference>
<feature type="compositionally biased region" description="Polar residues" evidence="10">
    <location>
        <begin position="515"/>
        <end position="528"/>
    </location>
</feature>
<evidence type="ECO:0000256" key="7">
    <source>
        <dbReference type="PIRSR" id="PIRSR630616-1"/>
    </source>
</evidence>
<reference evidence="12 13" key="1">
    <citation type="submission" date="2014-06" db="EMBL/GenBank/DDBJ databases">
        <authorList>
            <person name="Swart Estienne"/>
        </authorList>
    </citation>
    <scope>NUCLEOTIDE SEQUENCE [LARGE SCALE GENOMIC DNA]</scope>
    <source>
        <strain evidence="12 13">130c</strain>
    </source>
</reference>
<dbReference type="SUPFAM" id="SSF56112">
    <property type="entry name" value="Protein kinase-like (PK-like)"/>
    <property type="match status" value="1"/>
</dbReference>
<dbReference type="Gene3D" id="1.10.510.10">
    <property type="entry name" value="Transferase(Phosphotransferase) domain 1"/>
    <property type="match status" value="1"/>
</dbReference>
<feature type="active site" description="Proton acceptor" evidence="7">
    <location>
        <position position="201"/>
    </location>
</feature>
<dbReference type="InterPro" id="IPR000719">
    <property type="entry name" value="Prot_kinase_dom"/>
</dbReference>
<keyword evidence="4 8" id="KW-0547">Nucleotide-binding</keyword>
<keyword evidence="2" id="KW-0723">Serine/threonine-protein kinase</keyword>
<feature type="compositionally biased region" description="Polar residues" evidence="10">
    <location>
        <begin position="824"/>
        <end position="837"/>
    </location>
</feature>
<dbReference type="InterPro" id="IPR030616">
    <property type="entry name" value="Aur-like"/>
</dbReference>
<feature type="compositionally biased region" description="Polar residues" evidence="10">
    <location>
        <begin position="854"/>
        <end position="873"/>
    </location>
</feature>
<dbReference type="InterPro" id="IPR008271">
    <property type="entry name" value="Ser/Thr_kinase_AS"/>
</dbReference>
<evidence type="ECO:0000256" key="6">
    <source>
        <dbReference type="ARBA" id="ARBA00022840"/>
    </source>
</evidence>
<dbReference type="Pfam" id="PF00069">
    <property type="entry name" value="Pkinase"/>
    <property type="match status" value="1"/>
</dbReference>
<dbReference type="InterPro" id="IPR011009">
    <property type="entry name" value="Kinase-like_dom_sf"/>
</dbReference>
<dbReference type="InParanoid" id="A0A078BD92"/>
<feature type="compositionally biased region" description="Polar residues" evidence="10">
    <location>
        <begin position="1"/>
        <end position="12"/>
    </location>
</feature>
<feature type="region of interest" description="Disordered" evidence="10">
    <location>
        <begin position="1208"/>
        <end position="1285"/>
    </location>
</feature>
<feature type="compositionally biased region" description="Low complexity" evidence="10">
    <location>
        <begin position="1208"/>
        <end position="1241"/>
    </location>
</feature>
<feature type="region of interest" description="Disordered" evidence="10">
    <location>
        <begin position="1"/>
        <end position="53"/>
    </location>
</feature>
<keyword evidence="5 12" id="KW-0418">Kinase</keyword>
<name>A0A078BD92_STYLE</name>
<feature type="region of interest" description="Disordered" evidence="10">
    <location>
        <begin position="1156"/>
        <end position="1194"/>
    </location>
</feature>
<evidence type="ECO:0000256" key="10">
    <source>
        <dbReference type="SAM" id="MobiDB-lite"/>
    </source>
</evidence>
<feature type="compositionally biased region" description="Polar residues" evidence="10">
    <location>
        <begin position="580"/>
        <end position="597"/>
    </location>
</feature>
<dbReference type="Proteomes" id="UP000039865">
    <property type="component" value="Unassembled WGS sequence"/>
</dbReference>
<sequence length="1320" mass="149796">MKNTTKTNNSPVNGRHDIRIFQKDFQPESQDDQAENSKTNDSVQEESKDEVKLPMSNLDQEFSKLQSRQKYSEYYHFQKLLGQGAFCSVYQAIDKLTGETIAVKVIRRKNLNSNDVNLLRQEAEILQTLDHQNIVQFKHIREIGGRIFLGMELLRGGQLTELIKQKKSQNMKFTDEEASSIMRCILKAVAYIHSIGIVHRDLKPDNILIGDVNDLSTIKLGDFGLSAKYEHSSFITLDQHCGTLIFMAPEVALKKEYSRSVDIWSLGIIMYMLLTGGSHPLFSSKDTAETYKAKLKNIKQLSFPSHLSVLAKNFYIRLTKFNIAQRYAASDALQHPWITRINKTLIPLTLPDKMNHFELESKLKHKISLMFFASIIKKAAIRNSGIKENNFTDPDMLNYKRLLNKVTKKIDKWHEEKSKLKEQFEKDEEYIEHEQSPTNFDSSSDESESIDSAKKQSPSRVSYDGKTSEMNSNSSKTNQDQQSNLRLNIINSNNYEETELIHFLKNQDNQKRSKQGSINVQTQMQIPNFQRKKSLKKTSVTGSPPVRKDQQQLILDKKKRSPMKVASSTAEGLNGVPLSGVSTQSSNQNPMSQLQASKTEDKQEKNLQIANQSSFGSYYDQTQAAYQSFKNTNQIFQQSVKNANTKGEPTMEEQLRQSFINSDRVLQIQNQVDPYPQNSSTYIATQSGQSQIAKKNLNISQISGAGDISVFEAAHNEQNNANFLQQKRGLKSFRDQDGNPTNIKKVGSKKQNHNIQQQSYPQQTTTHQINLNDILKKNEGYDQKFLFKKNFIPKQKPVMIANHMLTQQQYYPNGHHHNSSHGSTQSNFHNQMQNTGYPFQMNFKAKRPKKSGNKSHSQGGANQQSANKQKLNQSNMPLNYFTLNIEQEENIPREMHSVAHKYWNSNQNDPTSQQEFGHKGSSSDLPLIVNKVQNKQADSQNSSNLQIPLQKSKTKNYDSKFKNSGISVNGSANLFNGFMSSNNSAIKEEDGYIGQQNRPITSGSGKQGQGSLAQGQNRNNLNMIEQQQLYTFDQMRSQYETEHLNNIISSQFATPNMSKGKANGKMKGLDLGNPMSQMECHTTKKKTNNYQLGDEFVSQSIMKDLAGANKSFDMELINYQQLQQNQQQFESGVKSQYSHKRHKSMSNKLKQSQINYHNQNNSNHPMIDPDYKQLGNFKVPHTNPRGSIASKGESGMPMQHLIITQMDSNQSHSNPNTNNNTTTNTHANNSNNNSFSMNNQSMLSTQYHHHHHHNGGHVSHHNSRHMNSVGGTGGGTMQQKPGTGMPNGIQGQQVILTDNYVNGFTNQIIKYKNKIIIRQP</sequence>
<feature type="region of interest" description="Disordered" evidence="10">
    <location>
        <begin position="810"/>
        <end position="873"/>
    </location>
</feature>
<dbReference type="FunFam" id="1.10.510.10:FF:000571">
    <property type="entry name" value="Maternal embryonic leucine zipper kinase"/>
    <property type="match status" value="1"/>
</dbReference>
<feature type="cross-link" description="Glycyl lysine isopeptide (Lys-Gly) (interchain with G-Cter in SUMO2)" evidence="9">
    <location>
        <position position="203"/>
    </location>
</feature>
<keyword evidence="6 8" id="KW-0067">ATP-binding</keyword>
<feature type="compositionally biased region" description="Polar residues" evidence="10">
    <location>
        <begin position="903"/>
        <end position="924"/>
    </location>
</feature>
<feature type="region of interest" description="Disordered" evidence="10">
    <location>
        <begin position="903"/>
        <end position="960"/>
    </location>
</feature>
<feature type="compositionally biased region" description="Basic residues" evidence="10">
    <location>
        <begin position="844"/>
        <end position="853"/>
    </location>
</feature>
<gene>
    <name evidence="12" type="primary">Contig11118.g11886</name>
    <name evidence="12" type="ORF">STYLEM_20324</name>
</gene>
<dbReference type="PROSITE" id="PS50011">
    <property type="entry name" value="PROTEIN_KINASE_DOM"/>
    <property type="match status" value="1"/>
</dbReference>
<dbReference type="GO" id="GO:0005524">
    <property type="term" value="F:ATP binding"/>
    <property type="evidence" value="ECO:0007669"/>
    <property type="project" value="UniProtKB-KW"/>
</dbReference>
<dbReference type="SMART" id="SM00220">
    <property type="entry name" value="S_TKc"/>
    <property type="match status" value="1"/>
</dbReference>
<evidence type="ECO:0000313" key="12">
    <source>
        <dbReference type="EMBL" id="CDW91172.1"/>
    </source>
</evidence>
<evidence type="ECO:0000256" key="1">
    <source>
        <dbReference type="ARBA" id="ARBA00011245"/>
    </source>
</evidence>
<protein>
    <submittedName>
        <fullName evidence="12">Protein kinase domain containing protein</fullName>
    </submittedName>
</protein>
<dbReference type="EMBL" id="CCKQ01019160">
    <property type="protein sequence ID" value="CDW91172.1"/>
    <property type="molecule type" value="Genomic_DNA"/>
</dbReference>
<feature type="region of interest" description="Disordered" evidence="10">
    <location>
        <begin position="427"/>
        <end position="484"/>
    </location>
</feature>
<proteinExistence type="predicted"/>
<organism evidence="12 13">
    <name type="scientific">Stylonychia lemnae</name>
    <name type="common">Ciliate</name>
    <dbReference type="NCBI Taxonomy" id="5949"/>
    <lineage>
        <taxon>Eukaryota</taxon>
        <taxon>Sar</taxon>
        <taxon>Alveolata</taxon>
        <taxon>Ciliophora</taxon>
        <taxon>Intramacronucleata</taxon>
        <taxon>Spirotrichea</taxon>
        <taxon>Stichotrichia</taxon>
        <taxon>Sporadotrichida</taxon>
        <taxon>Oxytrichidae</taxon>
        <taxon>Stylonychinae</taxon>
        <taxon>Stylonychia</taxon>
    </lineage>
</organism>
<evidence type="ECO:0000259" key="11">
    <source>
        <dbReference type="PROSITE" id="PS50011"/>
    </source>
</evidence>
<feature type="region of interest" description="Disordered" evidence="10">
    <location>
        <begin position="995"/>
        <end position="1018"/>
    </location>
</feature>
<accession>A0A078BD92</accession>
<keyword evidence="3" id="KW-0808">Transferase</keyword>
<evidence type="ECO:0000256" key="8">
    <source>
        <dbReference type="PIRSR" id="PIRSR630616-2"/>
    </source>
</evidence>
<feature type="compositionally biased region" description="Polar residues" evidence="10">
    <location>
        <begin position="468"/>
        <end position="482"/>
    </location>
</feature>
<feature type="compositionally biased region" description="Basic and acidic residues" evidence="10">
    <location>
        <begin position="14"/>
        <end position="26"/>
    </location>
</feature>